<keyword evidence="2" id="KW-1185">Reference proteome</keyword>
<reference evidence="1 2" key="1">
    <citation type="submission" date="2019-05" db="EMBL/GenBank/DDBJ databases">
        <title>Draft genome sequence of Nonomuraea turkmeniaca DSM 43926.</title>
        <authorList>
            <person name="Saricaoglu S."/>
            <person name="Isik K."/>
        </authorList>
    </citation>
    <scope>NUCLEOTIDE SEQUENCE [LARGE SCALE GENOMIC DNA]</scope>
    <source>
        <strain evidence="1 2">DSM 43926</strain>
    </source>
</reference>
<dbReference type="OrthoDB" id="4516319at2"/>
<evidence type="ECO:0000313" key="1">
    <source>
        <dbReference type="EMBL" id="TMR08737.1"/>
    </source>
</evidence>
<dbReference type="EMBL" id="VCKY01000273">
    <property type="protein sequence ID" value="TMR08737.1"/>
    <property type="molecule type" value="Genomic_DNA"/>
</dbReference>
<gene>
    <name evidence="1" type="ORF">ETD86_46495</name>
</gene>
<dbReference type="SUPFAM" id="SSF56112">
    <property type="entry name" value="Protein kinase-like (PK-like)"/>
    <property type="match status" value="1"/>
</dbReference>
<sequence>MPALAHDHSDQSHQTRVSRYGDVSTALALLSDRRLTQLVDDTKAIGSGIGGTSMVMDIDGVPVFAKRIPLTDLERRPENVRSTANVFSLPTYCQYGVGGPGFGAWRELAANIMTTNWVLAAQTEAFPLMYHWRVLPGSPPVADEHADVDRTVAYWEGSSAVRERLEATSSASASIVLFLEYIPLNLHDWLATQLTAGGEAFTAACTMVERRLHTDITFMNANGLLHFDGHFRNILTDGHRLYFADLGLATSPRFDLSPDEADFAAHNLSHDLGYAMMSLVNWLVTRVCEVPTPPTDGPAARNDFIRRCAAGEEPAGIPAALAAIITRYAPVAAVMNDFYWDLFGESRATPYPTEQVERALTLVPGLEESLSGNR</sequence>
<dbReference type="InterPro" id="IPR011009">
    <property type="entry name" value="Kinase-like_dom_sf"/>
</dbReference>
<accession>A0A5S4EYG9</accession>
<dbReference type="AlphaFoldDB" id="A0A5S4EYG9"/>
<proteinExistence type="predicted"/>
<comment type="caution">
    <text evidence="1">The sequence shown here is derived from an EMBL/GenBank/DDBJ whole genome shotgun (WGS) entry which is preliminary data.</text>
</comment>
<dbReference type="Proteomes" id="UP000309128">
    <property type="component" value="Unassembled WGS sequence"/>
</dbReference>
<protein>
    <submittedName>
        <fullName evidence="1">Serine/threonine protein phosphatase</fullName>
    </submittedName>
</protein>
<evidence type="ECO:0000313" key="2">
    <source>
        <dbReference type="Proteomes" id="UP000309128"/>
    </source>
</evidence>
<name>A0A5S4EYG9_9ACTN</name>
<organism evidence="1 2">
    <name type="scientific">Nonomuraea turkmeniaca</name>
    <dbReference type="NCBI Taxonomy" id="103838"/>
    <lineage>
        <taxon>Bacteria</taxon>
        <taxon>Bacillati</taxon>
        <taxon>Actinomycetota</taxon>
        <taxon>Actinomycetes</taxon>
        <taxon>Streptosporangiales</taxon>
        <taxon>Streptosporangiaceae</taxon>
        <taxon>Nonomuraea</taxon>
    </lineage>
</organism>